<proteinExistence type="predicted"/>
<feature type="compositionally biased region" description="Gly residues" evidence="1">
    <location>
        <begin position="324"/>
        <end position="366"/>
    </location>
</feature>
<feature type="transmembrane region" description="Helical" evidence="2">
    <location>
        <begin position="388"/>
        <end position="409"/>
    </location>
</feature>
<reference evidence="4" key="1">
    <citation type="submission" date="2022-10" db="EMBL/GenBank/DDBJ databases">
        <title>The complete genomes of actinobacterial strains from the NBC collection.</title>
        <authorList>
            <person name="Joergensen T.S."/>
            <person name="Alvarez Arevalo M."/>
            <person name="Sterndorff E.B."/>
            <person name="Faurdal D."/>
            <person name="Vuksanovic O."/>
            <person name="Mourched A.-S."/>
            <person name="Charusanti P."/>
            <person name="Shaw S."/>
            <person name="Blin K."/>
            <person name="Weber T."/>
        </authorList>
    </citation>
    <scope>NUCLEOTIDE SEQUENCE</scope>
    <source>
        <strain evidence="4">NBC_01432</strain>
    </source>
</reference>
<dbReference type="Proteomes" id="UP001432209">
    <property type="component" value="Chromosome"/>
</dbReference>
<dbReference type="InterPro" id="IPR006311">
    <property type="entry name" value="TAT_signal"/>
</dbReference>
<sequence>MPTPPYRRRVSRSAVATLGAAGLVALGAAAAPAAVGDEAPPSLALGDIKPITGVKPGSPVDLPVTVVNNGTTTVDKVWIKYTATQGLAFPEVPSNCQKQYVGSYDEMPERWIAICAFDEAVKPGVAYTPQKPFAVKAEKHAFDDEMWVTVTDYEPSPDENSTPIPGTAPEIELIESPTGGTGSTDRFRVPVTSVNTADYEVTGAALRGKPGDTVTMKVTFTNAGPGWVWSKPGTQWTSVLVTLPAGTSVVKPDFYCKAKGKVYNCGLTTRPQEHLETATFTFKLKIDKKVADAKGSVALSNRKLPFDPDKANDTAPITLEVTGGEPGATGGTSGGSDGGSGSTGGSSGGASGGSTGSTGSTGGPSSAGGAVTATTGGNLAATGSSSPALPIAGTAAAAVVMGAGTILAVRRRRARQLTG</sequence>
<feature type="chain" id="PRO_5045860190" evidence="3">
    <location>
        <begin position="34"/>
        <end position="419"/>
    </location>
</feature>
<accession>A0ABZ2A3D2</accession>
<keyword evidence="2" id="KW-1133">Transmembrane helix</keyword>
<protein>
    <submittedName>
        <fullName evidence="4">LPXTG cell wall anchor domain-containing protein</fullName>
    </submittedName>
</protein>
<organism evidence="4 5">
    <name type="scientific">Streptomyces niveus</name>
    <name type="common">Streptomyces spheroides</name>
    <dbReference type="NCBI Taxonomy" id="193462"/>
    <lineage>
        <taxon>Bacteria</taxon>
        <taxon>Bacillati</taxon>
        <taxon>Actinomycetota</taxon>
        <taxon>Actinomycetes</taxon>
        <taxon>Kitasatosporales</taxon>
        <taxon>Streptomycetaceae</taxon>
        <taxon>Streptomyces</taxon>
    </lineage>
</organism>
<evidence type="ECO:0000313" key="5">
    <source>
        <dbReference type="Proteomes" id="UP001432209"/>
    </source>
</evidence>
<dbReference type="PROSITE" id="PS51318">
    <property type="entry name" value="TAT"/>
    <property type="match status" value="1"/>
</dbReference>
<gene>
    <name evidence="4" type="ORF">OG442_09985</name>
</gene>
<keyword evidence="2" id="KW-0472">Membrane</keyword>
<keyword evidence="5" id="KW-1185">Reference proteome</keyword>
<keyword evidence="3" id="KW-0732">Signal</keyword>
<dbReference type="EMBL" id="CP109495">
    <property type="protein sequence ID" value="WUX51843.1"/>
    <property type="molecule type" value="Genomic_DNA"/>
</dbReference>
<evidence type="ECO:0000256" key="3">
    <source>
        <dbReference type="SAM" id="SignalP"/>
    </source>
</evidence>
<feature type="region of interest" description="Disordered" evidence="1">
    <location>
        <begin position="301"/>
        <end position="370"/>
    </location>
</feature>
<dbReference type="RefSeq" id="WP_329075529.1">
    <property type="nucleotide sequence ID" value="NZ_CP109495.1"/>
</dbReference>
<keyword evidence="2" id="KW-0812">Transmembrane</keyword>
<feature type="signal peptide" evidence="3">
    <location>
        <begin position="1"/>
        <end position="33"/>
    </location>
</feature>
<evidence type="ECO:0000256" key="1">
    <source>
        <dbReference type="SAM" id="MobiDB-lite"/>
    </source>
</evidence>
<evidence type="ECO:0000256" key="2">
    <source>
        <dbReference type="SAM" id="Phobius"/>
    </source>
</evidence>
<name>A0ABZ2A3D2_STRNV</name>
<evidence type="ECO:0000313" key="4">
    <source>
        <dbReference type="EMBL" id="WUX51843.1"/>
    </source>
</evidence>
<dbReference type="NCBIfam" id="TIGR01167">
    <property type="entry name" value="LPXTG_anchor"/>
    <property type="match status" value="1"/>
</dbReference>